<dbReference type="GO" id="GO:0016757">
    <property type="term" value="F:glycosyltransferase activity"/>
    <property type="evidence" value="ECO:0007669"/>
    <property type="project" value="UniProtKB-KW"/>
</dbReference>
<evidence type="ECO:0000256" key="6">
    <source>
        <dbReference type="ARBA" id="ARBA00022989"/>
    </source>
</evidence>
<dbReference type="EMBL" id="CP053586">
    <property type="protein sequence ID" value="WNZ23680.1"/>
    <property type="molecule type" value="Genomic_DNA"/>
</dbReference>
<dbReference type="RefSeq" id="WP_316435394.1">
    <property type="nucleotide sequence ID" value="NZ_CP053586.1"/>
</dbReference>
<keyword evidence="7 8" id="KW-0472">Membrane</keyword>
<keyword evidence="5" id="KW-0448">Lipopolysaccharide biosynthesis</keyword>
<dbReference type="CDD" id="cd04187">
    <property type="entry name" value="DPM1_like_bac"/>
    <property type="match status" value="1"/>
</dbReference>
<organism evidence="10">
    <name type="scientific">Leptolyngbya sp. NK1-12</name>
    <dbReference type="NCBI Taxonomy" id="2547451"/>
    <lineage>
        <taxon>Bacteria</taxon>
        <taxon>Bacillati</taxon>
        <taxon>Cyanobacteriota</taxon>
        <taxon>Cyanophyceae</taxon>
        <taxon>Leptolyngbyales</taxon>
        <taxon>Leptolyngbyaceae</taxon>
        <taxon>Leptolyngbya group</taxon>
        <taxon>Leptolyngbya</taxon>
    </lineage>
</organism>
<feature type="domain" description="Glycosyltransferase 2-like" evidence="9">
    <location>
        <begin position="32"/>
        <end position="193"/>
    </location>
</feature>
<dbReference type="PANTHER" id="PTHR48090:SF3">
    <property type="entry name" value="UNDECAPRENYL-PHOSPHATE 4-DEOXY-4-FORMAMIDO-L-ARABINOSE TRANSFERASE"/>
    <property type="match status" value="1"/>
</dbReference>
<accession>A0AA96WEP0</accession>
<feature type="transmembrane region" description="Helical" evidence="8">
    <location>
        <begin position="295"/>
        <end position="317"/>
    </location>
</feature>
<keyword evidence="4 8" id="KW-0812">Transmembrane</keyword>
<evidence type="ECO:0000313" key="10">
    <source>
        <dbReference type="EMBL" id="WNZ23680.1"/>
    </source>
</evidence>
<keyword evidence="3" id="KW-0808">Transferase</keyword>
<evidence type="ECO:0000256" key="1">
    <source>
        <dbReference type="ARBA" id="ARBA00022475"/>
    </source>
</evidence>
<evidence type="ECO:0000256" key="8">
    <source>
        <dbReference type="SAM" id="Phobius"/>
    </source>
</evidence>
<keyword evidence="2" id="KW-0328">Glycosyltransferase</keyword>
<dbReference type="InterPro" id="IPR029044">
    <property type="entry name" value="Nucleotide-diphossugar_trans"/>
</dbReference>
<feature type="transmembrane region" description="Helical" evidence="8">
    <location>
        <begin position="261"/>
        <end position="283"/>
    </location>
</feature>
<keyword evidence="1" id="KW-1003">Cell membrane</keyword>
<evidence type="ECO:0000259" key="9">
    <source>
        <dbReference type="Pfam" id="PF00535"/>
    </source>
</evidence>
<dbReference type="InterPro" id="IPR050256">
    <property type="entry name" value="Glycosyltransferase_2"/>
</dbReference>
<name>A0AA96WEP0_9CYAN</name>
<dbReference type="GO" id="GO:0005886">
    <property type="term" value="C:plasma membrane"/>
    <property type="evidence" value="ECO:0007669"/>
    <property type="project" value="TreeGrafter"/>
</dbReference>
<dbReference type="Gene3D" id="3.90.550.10">
    <property type="entry name" value="Spore Coat Polysaccharide Biosynthesis Protein SpsA, Chain A"/>
    <property type="match status" value="1"/>
</dbReference>
<evidence type="ECO:0000256" key="3">
    <source>
        <dbReference type="ARBA" id="ARBA00022679"/>
    </source>
</evidence>
<evidence type="ECO:0000256" key="7">
    <source>
        <dbReference type="ARBA" id="ARBA00023136"/>
    </source>
</evidence>
<dbReference type="InterPro" id="IPR001173">
    <property type="entry name" value="Glyco_trans_2-like"/>
</dbReference>
<proteinExistence type="predicted"/>
<gene>
    <name evidence="10" type="ORF">HJG54_12995</name>
</gene>
<dbReference type="AlphaFoldDB" id="A0AA96WEP0"/>
<dbReference type="PANTHER" id="PTHR48090">
    <property type="entry name" value="UNDECAPRENYL-PHOSPHATE 4-DEOXY-4-FORMAMIDO-L-ARABINOSE TRANSFERASE-RELATED"/>
    <property type="match status" value="1"/>
</dbReference>
<sequence>MNRSILSGLSNELSNLSESSALAIASVPVRVSAVVPIYNEVESIPILVETIARVFQENQISYEIICVDDGSKDGSTDLLRQLAHTRSDLRAVLLRRNYGQTAAMAAGFNHARGQVIITLDGDLQNDPADIPLLLAKLDEGYDLVSGWRKDRQDAMVTRLIPSRIANWLIRKVTEVQIHDYGCSLKAYRSELVRDMNLYGELHRFLPALAFIEGARIAEMPVRHHARRYGQSKYGLGRTFRVLMDLATIFFMKKFLTRPMHVFGLFGLVAMLLGILLGVYLTILKFGLGEAIGDRPLLILAVVLFLTGVHLFSFGLLAELSMRTYHESQNRPIYRVREVVESQKAVEDL</sequence>
<reference evidence="10" key="1">
    <citation type="submission" date="2020-05" db="EMBL/GenBank/DDBJ databases">
        <authorList>
            <person name="Zhu T."/>
            <person name="Keshari N."/>
            <person name="Lu X."/>
        </authorList>
    </citation>
    <scope>NUCLEOTIDE SEQUENCE</scope>
    <source>
        <strain evidence="10">NK1-12</strain>
    </source>
</reference>
<dbReference type="GO" id="GO:0009103">
    <property type="term" value="P:lipopolysaccharide biosynthetic process"/>
    <property type="evidence" value="ECO:0007669"/>
    <property type="project" value="UniProtKB-KW"/>
</dbReference>
<evidence type="ECO:0000256" key="4">
    <source>
        <dbReference type="ARBA" id="ARBA00022692"/>
    </source>
</evidence>
<protein>
    <submittedName>
        <fullName evidence="10">Glycosyltransferase</fullName>
    </submittedName>
</protein>
<keyword evidence="6 8" id="KW-1133">Transmembrane helix</keyword>
<evidence type="ECO:0000256" key="2">
    <source>
        <dbReference type="ARBA" id="ARBA00022676"/>
    </source>
</evidence>
<dbReference type="SUPFAM" id="SSF53448">
    <property type="entry name" value="Nucleotide-diphospho-sugar transferases"/>
    <property type="match status" value="1"/>
</dbReference>
<evidence type="ECO:0000256" key="5">
    <source>
        <dbReference type="ARBA" id="ARBA00022985"/>
    </source>
</evidence>
<dbReference type="Pfam" id="PF00535">
    <property type="entry name" value="Glycos_transf_2"/>
    <property type="match status" value="1"/>
</dbReference>